<reference evidence="11" key="2">
    <citation type="submission" date="2020-09" db="EMBL/GenBank/DDBJ databases">
        <authorList>
            <person name="Sun Q."/>
            <person name="Kim S."/>
        </authorList>
    </citation>
    <scope>NUCLEOTIDE SEQUENCE</scope>
    <source>
        <strain evidence="11">KCTC 22169</strain>
    </source>
</reference>
<proteinExistence type="inferred from homology"/>
<feature type="domain" description="G" evidence="10">
    <location>
        <begin position="118"/>
        <end position="213"/>
    </location>
</feature>
<evidence type="ECO:0000313" key="11">
    <source>
        <dbReference type="EMBL" id="GGX62018.1"/>
    </source>
</evidence>
<feature type="binding site" evidence="9">
    <location>
        <position position="169"/>
    </location>
    <ligand>
        <name>GTP</name>
        <dbReference type="ChEBI" id="CHEBI:37565"/>
    </ligand>
</feature>
<dbReference type="CDD" id="cd01856">
    <property type="entry name" value="YlqF"/>
    <property type="match status" value="1"/>
</dbReference>
<organism evidence="11 12">
    <name type="scientific">Saccharospirillum salsuginis</name>
    <dbReference type="NCBI Taxonomy" id="418750"/>
    <lineage>
        <taxon>Bacteria</taxon>
        <taxon>Pseudomonadati</taxon>
        <taxon>Pseudomonadota</taxon>
        <taxon>Gammaproteobacteria</taxon>
        <taxon>Oceanospirillales</taxon>
        <taxon>Saccharospirillaceae</taxon>
        <taxon>Saccharospirillum</taxon>
    </lineage>
</organism>
<dbReference type="GO" id="GO:0005737">
    <property type="term" value="C:cytoplasm"/>
    <property type="evidence" value="ECO:0007669"/>
    <property type="project" value="UniProtKB-SubCell"/>
</dbReference>
<comment type="subcellular location">
    <subcellularLocation>
        <location evidence="1 8">Cytoplasm</location>
    </subcellularLocation>
</comment>
<dbReference type="InterPro" id="IPR027417">
    <property type="entry name" value="P-loop_NTPase"/>
</dbReference>
<evidence type="ECO:0000256" key="4">
    <source>
        <dbReference type="ARBA" id="ARBA00022741"/>
    </source>
</evidence>
<dbReference type="RefSeq" id="WP_189610560.1">
    <property type="nucleotide sequence ID" value="NZ_BMXR01000008.1"/>
</dbReference>
<comment type="similarity">
    <text evidence="8">Belongs to the TRAFAC class YlqF/YawG GTPase family. MTG1 subfamily.</text>
</comment>
<evidence type="ECO:0000256" key="6">
    <source>
        <dbReference type="ARBA" id="ARBA00022884"/>
    </source>
</evidence>
<evidence type="ECO:0000256" key="5">
    <source>
        <dbReference type="ARBA" id="ARBA00022801"/>
    </source>
</evidence>
<keyword evidence="7 8" id="KW-0342">GTP-binding</keyword>
<dbReference type="GO" id="GO:0003723">
    <property type="term" value="F:RNA binding"/>
    <property type="evidence" value="ECO:0007669"/>
    <property type="project" value="UniProtKB-KW"/>
</dbReference>
<dbReference type="InterPro" id="IPR006073">
    <property type="entry name" value="GTP-bd"/>
</dbReference>
<dbReference type="InterPro" id="IPR023179">
    <property type="entry name" value="GTP-bd_ortho_bundle_sf"/>
</dbReference>
<dbReference type="Pfam" id="PF01926">
    <property type="entry name" value="MMR_HSR1"/>
    <property type="match status" value="1"/>
</dbReference>
<name>A0A918KHP4_9GAMM</name>
<dbReference type="GO" id="GO:0005525">
    <property type="term" value="F:GTP binding"/>
    <property type="evidence" value="ECO:0007669"/>
    <property type="project" value="UniProtKB-KW"/>
</dbReference>
<dbReference type="PIRSF" id="PIRSF006230">
    <property type="entry name" value="MG442"/>
    <property type="match status" value="1"/>
</dbReference>
<evidence type="ECO:0000259" key="10">
    <source>
        <dbReference type="Pfam" id="PF01926"/>
    </source>
</evidence>
<evidence type="ECO:0000313" key="12">
    <source>
        <dbReference type="Proteomes" id="UP000626148"/>
    </source>
</evidence>
<gene>
    <name evidence="11" type="ORF">GCM10007392_32340</name>
</gene>
<dbReference type="InterPro" id="IPR019991">
    <property type="entry name" value="GTP-bd_ribosome_bgen"/>
</dbReference>
<keyword evidence="12" id="KW-1185">Reference proteome</keyword>
<evidence type="ECO:0000256" key="1">
    <source>
        <dbReference type="ARBA" id="ARBA00004496"/>
    </source>
</evidence>
<evidence type="ECO:0000256" key="7">
    <source>
        <dbReference type="ARBA" id="ARBA00023134"/>
    </source>
</evidence>
<dbReference type="FunFam" id="3.40.50.300:FF:000590">
    <property type="entry name" value="Ribosome biogenesis GTPase A"/>
    <property type="match status" value="1"/>
</dbReference>
<protein>
    <recommendedName>
        <fullName evidence="2 8">Ribosome biogenesis GTPase A</fullName>
    </recommendedName>
</protein>
<evidence type="ECO:0000256" key="9">
    <source>
        <dbReference type="PIRSR" id="PIRSR006230-1"/>
    </source>
</evidence>
<feature type="binding site" evidence="9">
    <location>
        <begin position="125"/>
        <end position="130"/>
    </location>
    <ligand>
        <name>GTP</name>
        <dbReference type="ChEBI" id="CHEBI:37565"/>
    </ligand>
</feature>
<dbReference type="AlphaFoldDB" id="A0A918KHP4"/>
<dbReference type="PANTHER" id="PTHR45782:SF4">
    <property type="entry name" value="MITOCHONDRIAL RIBOSOME-ASSOCIATED GTPASE 1"/>
    <property type="match status" value="1"/>
</dbReference>
<dbReference type="FunFam" id="1.10.1580.10:FF:000003">
    <property type="entry name" value="Ribosome biogenesis GTPase A"/>
    <property type="match status" value="1"/>
</dbReference>
<dbReference type="Gene3D" id="1.10.1580.10">
    <property type="match status" value="1"/>
</dbReference>
<dbReference type="InterPro" id="IPR016478">
    <property type="entry name" value="GTPase_MTG1"/>
</dbReference>
<dbReference type="EMBL" id="BMXR01000008">
    <property type="protein sequence ID" value="GGX62018.1"/>
    <property type="molecule type" value="Genomic_DNA"/>
</dbReference>
<dbReference type="GO" id="GO:0006412">
    <property type="term" value="P:translation"/>
    <property type="evidence" value="ECO:0007669"/>
    <property type="project" value="TreeGrafter"/>
</dbReference>
<dbReference type="Proteomes" id="UP000626148">
    <property type="component" value="Unassembled WGS sequence"/>
</dbReference>
<keyword evidence="4 8" id="KW-0547">Nucleotide-binding</keyword>
<keyword evidence="5" id="KW-0378">Hydrolase</keyword>
<dbReference type="NCBIfam" id="TIGR03596">
    <property type="entry name" value="GTPase_YlqF"/>
    <property type="match status" value="1"/>
</dbReference>
<dbReference type="GO" id="GO:0003924">
    <property type="term" value="F:GTPase activity"/>
    <property type="evidence" value="ECO:0007669"/>
    <property type="project" value="TreeGrafter"/>
</dbReference>
<dbReference type="SUPFAM" id="SSF52540">
    <property type="entry name" value="P-loop containing nucleoside triphosphate hydrolases"/>
    <property type="match status" value="1"/>
</dbReference>
<evidence type="ECO:0000256" key="8">
    <source>
        <dbReference type="PIRNR" id="PIRNR006230"/>
    </source>
</evidence>
<accession>A0A918KHP4</accession>
<dbReference type="PRINTS" id="PR00326">
    <property type="entry name" value="GTP1OBG"/>
</dbReference>
<comment type="function">
    <text evidence="8">Required for a late step of 50S ribosomal subunit assembly. Has GTPase activity.</text>
</comment>
<sequence>MAKINWFPGHMAKARRQISELMPKIDVVIEVIDARLPRSSMNPVLSEVRGDKPVVRLLSKADLADPEITDAWRRFYSEEHNMTVMPLVMTDKRQLNKVPDLCRKLAPHRGGIGKPVRTVVVGIPNVGKSTLINGLVGRRIARVGDEPAVTRRQQRIQIADDFTLMDTPGIMWPSPDSEVGGYRLAASGAIRDTAVEYEDIALFAVDYLMQRYPERLKERYKLTDIPDGAMDCLADIARKRACVRGREVDWHRVSEIVLKEFRGGILGRISLEEPDRDVPYRELESDAP</sequence>
<evidence type="ECO:0000256" key="3">
    <source>
        <dbReference type="ARBA" id="ARBA00022490"/>
    </source>
</evidence>
<keyword evidence="3 8" id="KW-0963">Cytoplasm</keyword>
<comment type="caution">
    <text evidence="11">The sequence shown here is derived from an EMBL/GenBank/DDBJ whole genome shotgun (WGS) entry which is preliminary data.</text>
</comment>
<dbReference type="Gene3D" id="3.40.50.300">
    <property type="entry name" value="P-loop containing nucleotide triphosphate hydrolases"/>
    <property type="match status" value="1"/>
</dbReference>
<dbReference type="PANTHER" id="PTHR45782">
    <property type="entry name" value="MITOCHONDRIAL RIBOSOME-ASSOCIATED GTPASE 1"/>
    <property type="match status" value="1"/>
</dbReference>
<reference evidence="11" key="1">
    <citation type="journal article" date="2014" name="Int. J. Syst. Evol. Microbiol.">
        <title>Complete genome sequence of Corynebacterium casei LMG S-19264T (=DSM 44701T), isolated from a smear-ripened cheese.</title>
        <authorList>
            <consortium name="US DOE Joint Genome Institute (JGI-PGF)"/>
            <person name="Walter F."/>
            <person name="Albersmeier A."/>
            <person name="Kalinowski J."/>
            <person name="Ruckert C."/>
        </authorList>
    </citation>
    <scope>NUCLEOTIDE SEQUENCE</scope>
    <source>
        <strain evidence="11">KCTC 22169</strain>
    </source>
</reference>
<evidence type="ECO:0000256" key="2">
    <source>
        <dbReference type="ARBA" id="ARBA00014898"/>
    </source>
</evidence>
<keyword evidence="6" id="KW-0694">RNA-binding</keyword>